<dbReference type="Pfam" id="PF02616">
    <property type="entry name" value="SMC_ScpA"/>
    <property type="match status" value="1"/>
</dbReference>
<keyword evidence="2" id="KW-0159">Chromosome partition</keyword>
<keyword evidence="2" id="KW-0963">Cytoplasm</keyword>
<organism evidence="3 4">
    <name type="scientific">Ferrimonas sediminum</name>
    <dbReference type="NCBI Taxonomy" id="718193"/>
    <lineage>
        <taxon>Bacteria</taxon>
        <taxon>Pseudomonadati</taxon>
        <taxon>Pseudomonadota</taxon>
        <taxon>Gammaproteobacteria</taxon>
        <taxon>Alteromonadales</taxon>
        <taxon>Ferrimonadaceae</taxon>
        <taxon>Ferrimonas</taxon>
    </lineage>
</organism>
<comment type="similarity">
    <text evidence="2">Belongs to the ScpA family.</text>
</comment>
<dbReference type="PANTHER" id="PTHR33969:SF2">
    <property type="entry name" value="SEGREGATION AND CONDENSATION PROTEIN A"/>
    <property type="match status" value="1"/>
</dbReference>
<dbReference type="GO" id="GO:0051301">
    <property type="term" value="P:cell division"/>
    <property type="evidence" value="ECO:0007669"/>
    <property type="project" value="UniProtKB-KW"/>
</dbReference>
<evidence type="ECO:0000313" key="4">
    <source>
        <dbReference type="Proteomes" id="UP000199527"/>
    </source>
</evidence>
<reference evidence="4" key="1">
    <citation type="submission" date="2016-10" db="EMBL/GenBank/DDBJ databases">
        <authorList>
            <person name="Varghese N."/>
            <person name="Submissions S."/>
        </authorList>
    </citation>
    <scope>NUCLEOTIDE SEQUENCE [LARGE SCALE GENOMIC DNA]</scope>
    <source>
        <strain evidence="4">DSM 23317</strain>
    </source>
</reference>
<proteinExistence type="inferred from homology"/>
<dbReference type="PANTHER" id="PTHR33969">
    <property type="entry name" value="SEGREGATION AND CONDENSATION PROTEIN A"/>
    <property type="match status" value="1"/>
</dbReference>
<dbReference type="InterPro" id="IPR003768">
    <property type="entry name" value="ScpA"/>
</dbReference>
<accession>A0A1G8YGB0</accession>
<evidence type="ECO:0000313" key="3">
    <source>
        <dbReference type="EMBL" id="SDK01751.1"/>
    </source>
</evidence>
<comment type="subcellular location">
    <subcellularLocation>
        <location evidence="2">Cytoplasm</location>
    </subcellularLocation>
    <text evidence="2">Associated with two foci at the outer edges of the nucleoid region in young cells, and at four foci within both cell halves in older cells.</text>
</comment>
<comment type="function">
    <text evidence="2">Participates in chromosomal partition during cell division. May act via the formation of a condensin-like complex containing Smc and ScpB that pull DNA away from mid-cell into both cell halves.</text>
</comment>
<dbReference type="Gene3D" id="6.10.250.2410">
    <property type="match status" value="1"/>
</dbReference>
<evidence type="ECO:0000256" key="1">
    <source>
        <dbReference type="ARBA" id="ARBA00044777"/>
    </source>
</evidence>
<gene>
    <name evidence="2" type="primary">scpA</name>
    <name evidence="3" type="ORF">SAMN04488540_11766</name>
</gene>
<name>A0A1G8YGB0_9GAMM</name>
<dbReference type="HAMAP" id="MF_01805">
    <property type="entry name" value="ScpA"/>
    <property type="match status" value="1"/>
</dbReference>
<keyword evidence="2" id="KW-0132">Cell division</keyword>
<dbReference type="GO" id="GO:0005737">
    <property type="term" value="C:cytoplasm"/>
    <property type="evidence" value="ECO:0007669"/>
    <property type="project" value="UniProtKB-SubCell"/>
</dbReference>
<comment type="subunit">
    <text evidence="2">Component of a cohesin-like complex composed of ScpA, ScpB and the Smc homodimer, in which ScpA and ScpB bind to the head domain of Smc. The presence of the three proteins is required for the association of the complex with DNA.</text>
</comment>
<evidence type="ECO:0000256" key="2">
    <source>
        <dbReference type="HAMAP-Rule" id="MF_01805"/>
    </source>
</evidence>
<keyword evidence="2" id="KW-0131">Cell cycle</keyword>
<dbReference type="GO" id="GO:0006260">
    <property type="term" value="P:DNA replication"/>
    <property type="evidence" value="ECO:0007669"/>
    <property type="project" value="UniProtKB-UniRule"/>
</dbReference>
<dbReference type="RefSeq" id="WP_090367359.1">
    <property type="nucleotide sequence ID" value="NZ_FNEM01000017.1"/>
</dbReference>
<dbReference type="AlphaFoldDB" id="A0A1G8YGB0"/>
<dbReference type="Proteomes" id="UP000199527">
    <property type="component" value="Unassembled WGS sequence"/>
</dbReference>
<sequence length="267" mass="30009">MTQAPLTVQPPLPLAVVRGKPMVELPADLYIPPDALEVILEAFEGPLDLLLYLIRRHKLDIVDLPVFEITRQYMDYIALMDQMQMELAGEYLVMAATLAEVKSRLLLPKPAAEEGEEDDPRMVLIRQLQAYEVLKQAAEQMDQLPRLEREHWVAQAARAANLVPQVVPPQVELDELVSALRGMLAKAELFEQHQVAREALSTRERMSRILSQLGPERFTPFVALFTPEEGRAGVVVSFLAILELSKESLIEIQQAQPGSAIYVRARA</sequence>
<protein>
    <recommendedName>
        <fullName evidence="1 2">Segregation and condensation protein A</fullName>
    </recommendedName>
</protein>
<keyword evidence="4" id="KW-1185">Reference proteome</keyword>
<dbReference type="EMBL" id="FNEM01000017">
    <property type="protein sequence ID" value="SDK01751.1"/>
    <property type="molecule type" value="Genomic_DNA"/>
</dbReference>
<dbReference type="GO" id="GO:0007059">
    <property type="term" value="P:chromosome segregation"/>
    <property type="evidence" value="ECO:0007669"/>
    <property type="project" value="UniProtKB-UniRule"/>
</dbReference>
<dbReference type="OrthoDB" id="9811016at2"/>